<name>A0A2L0F516_SORCE</name>
<gene>
    <name evidence="2" type="ORF">SOCE26_081960</name>
</gene>
<sequence>MTDIPPDPLDPEAPGLDEETRRRRRILADMRKMSPQALFELAVQAGIFTPEGDLTAPYKENSPSPYRDALSDSALDFPILDILRDPTVGEGMHYDEVVETLRRRWVVMENEVLGRLRRMARAGLIAEPEPLHFRVTDQGRQAQSAR</sequence>
<dbReference type="Proteomes" id="UP000238348">
    <property type="component" value="Chromosome"/>
</dbReference>
<evidence type="ECO:0000313" key="2">
    <source>
        <dbReference type="EMBL" id="AUX46688.1"/>
    </source>
</evidence>
<accession>A0A2L0F516</accession>
<dbReference type="OrthoDB" id="9845714at2"/>
<evidence type="ECO:0000256" key="1">
    <source>
        <dbReference type="SAM" id="MobiDB-lite"/>
    </source>
</evidence>
<feature type="region of interest" description="Disordered" evidence="1">
    <location>
        <begin position="1"/>
        <end position="21"/>
    </location>
</feature>
<dbReference type="AlphaFoldDB" id="A0A2L0F516"/>
<protein>
    <submittedName>
        <fullName evidence="2">Uncharacterized protein</fullName>
    </submittedName>
</protein>
<proteinExistence type="predicted"/>
<evidence type="ECO:0000313" key="3">
    <source>
        <dbReference type="Proteomes" id="UP000238348"/>
    </source>
</evidence>
<dbReference type="RefSeq" id="WP_104984838.1">
    <property type="nucleotide sequence ID" value="NZ_CP012673.1"/>
</dbReference>
<reference evidence="2 3" key="1">
    <citation type="submission" date="2015-09" db="EMBL/GenBank/DDBJ databases">
        <title>Sorangium comparison.</title>
        <authorList>
            <person name="Zaburannyi N."/>
            <person name="Bunk B."/>
            <person name="Overmann J."/>
            <person name="Mueller R."/>
        </authorList>
    </citation>
    <scope>NUCLEOTIDE SEQUENCE [LARGE SCALE GENOMIC DNA]</scope>
    <source>
        <strain evidence="2 3">So ce26</strain>
    </source>
</reference>
<dbReference type="EMBL" id="CP012673">
    <property type="protein sequence ID" value="AUX46688.1"/>
    <property type="molecule type" value="Genomic_DNA"/>
</dbReference>
<organism evidence="2 3">
    <name type="scientific">Sorangium cellulosum</name>
    <name type="common">Polyangium cellulosum</name>
    <dbReference type="NCBI Taxonomy" id="56"/>
    <lineage>
        <taxon>Bacteria</taxon>
        <taxon>Pseudomonadati</taxon>
        <taxon>Myxococcota</taxon>
        <taxon>Polyangia</taxon>
        <taxon>Polyangiales</taxon>
        <taxon>Polyangiaceae</taxon>
        <taxon>Sorangium</taxon>
    </lineage>
</organism>